<keyword evidence="3" id="KW-1185">Reference proteome</keyword>
<dbReference type="OrthoDB" id="6101340at2759"/>
<dbReference type="Gene3D" id="1.25.40.10">
    <property type="entry name" value="Tetratricopeptide repeat domain"/>
    <property type="match status" value="1"/>
</dbReference>
<comment type="caution">
    <text evidence="2">The sequence shown here is derived from an EMBL/GenBank/DDBJ whole genome shotgun (WGS) entry which is preliminary data.</text>
</comment>
<organism evidence="2 3">
    <name type="scientific">Mytilus edulis</name>
    <name type="common">Blue mussel</name>
    <dbReference type="NCBI Taxonomy" id="6550"/>
    <lineage>
        <taxon>Eukaryota</taxon>
        <taxon>Metazoa</taxon>
        <taxon>Spiralia</taxon>
        <taxon>Lophotrochozoa</taxon>
        <taxon>Mollusca</taxon>
        <taxon>Bivalvia</taxon>
        <taxon>Autobranchia</taxon>
        <taxon>Pteriomorphia</taxon>
        <taxon>Mytilida</taxon>
        <taxon>Mytiloidea</taxon>
        <taxon>Mytilidae</taxon>
        <taxon>Mytilinae</taxon>
        <taxon>Mytilus</taxon>
    </lineage>
</organism>
<dbReference type="InterPro" id="IPR019734">
    <property type="entry name" value="TPR_rpt"/>
</dbReference>
<dbReference type="InterPro" id="IPR011990">
    <property type="entry name" value="TPR-like_helical_dom_sf"/>
</dbReference>
<reference evidence="2" key="1">
    <citation type="submission" date="2021-03" db="EMBL/GenBank/DDBJ databases">
        <authorList>
            <person name="Bekaert M."/>
        </authorList>
    </citation>
    <scope>NUCLEOTIDE SEQUENCE</scope>
</reference>
<evidence type="ECO:0000256" key="1">
    <source>
        <dbReference type="PROSITE-ProRule" id="PRU00339"/>
    </source>
</evidence>
<evidence type="ECO:0008006" key="4">
    <source>
        <dbReference type="Google" id="ProtNLM"/>
    </source>
</evidence>
<sequence length="286" mass="33165">MFQKYPNSPTANKYITAWNHFSLASQILQGYKKDKVEDLKDCEILCTAFENIVYGYIYVNSMFEPFRPPENTGSLIEQYLRFRPNDIFAEYVKVIILVRAAYNPEQEKNKLLSDFESAKLRIKTSEMFASKLSLNIDSHPFQRRILSDVYDHLGANYVSTCQPERALDSFQKSYDSDHTNFGALYGIAYNYTETDPTQAIKLLLQYINLAPKCDDKYPNAYYLIASAYIMHGNIREAFRYCSLAEDAEKERLSFLPPVTIPQKTNMDTIKLMFAQMELLQNQKAIK</sequence>
<protein>
    <recommendedName>
        <fullName evidence="4">Tetratricopeptide repeat protein</fullName>
    </recommendedName>
</protein>
<accession>A0A8S3RF22</accession>
<evidence type="ECO:0000313" key="2">
    <source>
        <dbReference type="EMBL" id="CAG2203693.1"/>
    </source>
</evidence>
<dbReference type="AlphaFoldDB" id="A0A8S3RF22"/>
<evidence type="ECO:0000313" key="3">
    <source>
        <dbReference type="Proteomes" id="UP000683360"/>
    </source>
</evidence>
<gene>
    <name evidence="2" type="ORF">MEDL_18142</name>
</gene>
<keyword evidence="1" id="KW-0802">TPR repeat</keyword>
<feature type="repeat" description="TPR" evidence="1">
    <location>
        <begin position="147"/>
        <end position="180"/>
    </location>
</feature>
<dbReference type="PROSITE" id="PS50005">
    <property type="entry name" value="TPR"/>
    <property type="match status" value="1"/>
</dbReference>
<name>A0A8S3RF22_MYTED</name>
<dbReference type="Proteomes" id="UP000683360">
    <property type="component" value="Unassembled WGS sequence"/>
</dbReference>
<dbReference type="SUPFAM" id="SSF48452">
    <property type="entry name" value="TPR-like"/>
    <property type="match status" value="1"/>
</dbReference>
<proteinExistence type="predicted"/>
<dbReference type="EMBL" id="CAJPWZ010000927">
    <property type="protein sequence ID" value="CAG2203693.1"/>
    <property type="molecule type" value="Genomic_DNA"/>
</dbReference>